<dbReference type="Proteomes" id="UP001516464">
    <property type="component" value="Unassembled WGS sequence"/>
</dbReference>
<feature type="region of interest" description="Disordered" evidence="1">
    <location>
        <begin position="35"/>
        <end position="61"/>
    </location>
</feature>
<reference evidence="2 3" key="1">
    <citation type="submission" date="2019-01" db="EMBL/GenBank/DDBJ databases">
        <title>Genomes sequencing and comparative genomics of infectious freshwater microsporidia, Cucumispora dikerogammari and Thelohania contejeani.</title>
        <authorList>
            <person name="Cormier A."/>
            <person name="Giraud I."/>
            <person name="Wattier R."/>
            <person name="Teixeira M."/>
            <person name="Grandjean F."/>
            <person name="Rigaud T."/>
            <person name="Cordaux R."/>
        </authorList>
    </citation>
    <scope>NUCLEOTIDE SEQUENCE [LARGE SCALE GENOMIC DNA]</scope>
    <source>
        <strain evidence="2">T1</strain>
        <tissue evidence="2">Spores</tissue>
    </source>
</reference>
<name>A0ABQ7HYE2_9MICR</name>
<organism evidence="2 3">
    <name type="scientific">Astathelohania contejeani</name>
    <dbReference type="NCBI Taxonomy" id="164912"/>
    <lineage>
        <taxon>Eukaryota</taxon>
        <taxon>Fungi</taxon>
        <taxon>Fungi incertae sedis</taxon>
        <taxon>Microsporidia</taxon>
        <taxon>Astathelohaniidae</taxon>
        <taxon>Astathelohania</taxon>
    </lineage>
</organism>
<proteinExistence type="predicted"/>
<evidence type="ECO:0000313" key="3">
    <source>
        <dbReference type="Proteomes" id="UP001516464"/>
    </source>
</evidence>
<evidence type="ECO:0000313" key="2">
    <source>
        <dbReference type="EMBL" id="KAF7683169.1"/>
    </source>
</evidence>
<dbReference type="EMBL" id="SBIQ01000120">
    <property type="protein sequence ID" value="KAF7683169.1"/>
    <property type="molecule type" value="Genomic_DNA"/>
</dbReference>
<accession>A0ABQ7HYE2</accession>
<gene>
    <name evidence="2" type="ORF">TCON_1615</name>
</gene>
<keyword evidence="3" id="KW-1185">Reference proteome</keyword>
<evidence type="ECO:0000256" key="1">
    <source>
        <dbReference type="SAM" id="MobiDB-lite"/>
    </source>
</evidence>
<comment type="caution">
    <text evidence="2">The sequence shown here is derived from an EMBL/GenBank/DDBJ whole genome shotgun (WGS) entry which is preliminary data.</text>
</comment>
<protein>
    <submittedName>
        <fullName evidence="2">Uncharacterized protein</fullName>
    </submittedName>
</protein>
<sequence length="604" mass="70416">MDTSIDGRYNHNRHHYGRYRQKAEAVIDTIMEDSISSRATESEESESEESTTESEESEAAERAEILARNLVYKEILPAQHANEVESESVESETIEGNLTLIPVNNFTVEYHEGILLESADSTPIKDFLAFQYPELQLADHANEVEINEERVNTTVTPADLESECERAPADLERECERAPADLESECERNPADLESECERARANLESESSLANESERERALANLESESENEDSFKEIAILPHNRFHNVLQFCKEITQFLRPDTTLMTISYDWFKKEGLDVIISNCKHPIHLNKLPPPRMLSYILGMYKYHKIITENINSQNILNIFYFYNFEKIHGHETDLSFFRKKFKAHYPHLGDWWRNKKNRDMYSVMVQSERKEYVQQNVDIDYLVQDLENEGCLSNTNTYIFENITPFKKCYNANRYDKLSHLIGEHIPDYLELEAIKIFTGDGPLISIYANNALIEKMLKIILAVKIVVMDRFPSVMFNRWMTVEDYDADTYHSQQDCNKDQVVLLIGNSKYPNREMVLNDARGMLHSYKGDKLIYIGNQDSDRRVNINFFNLIDFWFIQVSSGCEVNKVESSVYFYVRKEKFIPRIELQVPDFCLIQK</sequence>
<feature type="compositionally biased region" description="Acidic residues" evidence="1">
    <location>
        <begin position="42"/>
        <end position="58"/>
    </location>
</feature>